<proteinExistence type="predicted"/>
<reference evidence="1 2" key="1">
    <citation type="submission" date="2019-06" db="EMBL/GenBank/DDBJ databases">
        <title>Sequencing the genomes of 1000 actinobacteria strains.</title>
        <authorList>
            <person name="Klenk H.-P."/>
        </authorList>
    </citation>
    <scope>NUCLEOTIDE SEQUENCE [LARGE SCALE GENOMIC DNA]</scope>
    <source>
        <strain evidence="1 2">DSM 102200</strain>
    </source>
</reference>
<dbReference type="OrthoDB" id="3785877at2"/>
<comment type="caution">
    <text evidence="1">The sequence shown here is derived from an EMBL/GenBank/DDBJ whole genome shotgun (WGS) entry which is preliminary data.</text>
</comment>
<evidence type="ECO:0000313" key="1">
    <source>
        <dbReference type="EMBL" id="TQL99719.1"/>
    </source>
</evidence>
<dbReference type="AlphaFoldDB" id="A0A543CRJ7"/>
<dbReference type="InterPro" id="IPR029060">
    <property type="entry name" value="PIN-like_dom_sf"/>
</dbReference>
<dbReference type="RefSeq" id="WP_141958730.1">
    <property type="nucleotide sequence ID" value="NZ_VFOZ01000001.1"/>
</dbReference>
<protein>
    <recommendedName>
        <fullName evidence="3">PIN domain-containing protein</fullName>
    </recommendedName>
</protein>
<organism evidence="1 2">
    <name type="scientific">Actinoallomurus bryophytorum</name>
    <dbReference type="NCBI Taxonomy" id="1490222"/>
    <lineage>
        <taxon>Bacteria</taxon>
        <taxon>Bacillati</taxon>
        <taxon>Actinomycetota</taxon>
        <taxon>Actinomycetes</taxon>
        <taxon>Streptosporangiales</taxon>
        <taxon>Thermomonosporaceae</taxon>
        <taxon>Actinoallomurus</taxon>
    </lineage>
</organism>
<evidence type="ECO:0000313" key="2">
    <source>
        <dbReference type="Proteomes" id="UP000316096"/>
    </source>
</evidence>
<keyword evidence="2" id="KW-1185">Reference proteome</keyword>
<dbReference type="Proteomes" id="UP000316096">
    <property type="component" value="Unassembled WGS sequence"/>
</dbReference>
<dbReference type="SUPFAM" id="SSF88723">
    <property type="entry name" value="PIN domain-like"/>
    <property type="match status" value="1"/>
</dbReference>
<accession>A0A543CRJ7</accession>
<name>A0A543CRJ7_9ACTN</name>
<gene>
    <name evidence="1" type="ORF">FB559_5417</name>
</gene>
<sequence length="123" mass="13203">MGVVLDAGALVAIDRGDRETNRVLYRARTGGVRTSCAVVAQVWRDGARQARLALALKGIDVVPLDEDADRRIGELLRATGTADVVDGHVALMVRPGDYVATSDVGDIGRLLDARRVRAELVRV</sequence>
<dbReference type="EMBL" id="VFOZ01000001">
    <property type="protein sequence ID" value="TQL99719.1"/>
    <property type="molecule type" value="Genomic_DNA"/>
</dbReference>
<evidence type="ECO:0008006" key="3">
    <source>
        <dbReference type="Google" id="ProtNLM"/>
    </source>
</evidence>